<dbReference type="AlphaFoldDB" id="A0A6A5WLA2"/>
<dbReference type="GO" id="GO:0004364">
    <property type="term" value="F:glutathione transferase activity"/>
    <property type="evidence" value="ECO:0007669"/>
    <property type="project" value="UniProtKB-EC"/>
</dbReference>
<dbReference type="PROSITE" id="PS50404">
    <property type="entry name" value="GST_NTER"/>
    <property type="match status" value="1"/>
</dbReference>
<name>A0A6A5WLA2_9PLEO</name>
<protein>
    <recommendedName>
        <fullName evidence="2">glutathione transferase</fullName>
        <ecNumber evidence="2">2.5.1.18</ecNumber>
    </recommendedName>
</protein>
<evidence type="ECO:0000256" key="2">
    <source>
        <dbReference type="ARBA" id="ARBA00012452"/>
    </source>
</evidence>
<dbReference type="InterPro" id="IPR010987">
    <property type="entry name" value="Glutathione-S-Trfase_C-like"/>
</dbReference>
<dbReference type="SFLD" id="SFLDG00358">
    <property type="entry name" value="Main_(cytGST)"/>
    <property type="match status" value="1"/>
</dbReference>
<dbReference type="InterPro" id="IPR004045">
    <property type="entry name" value="Glutathione_S-Trfase_N"/>
</dbReference>
<keyword evidence="9" id="KW-1185">Reference proteome</keyword>
<organism evidence="8 9">
    <name type="scientific">Amniculicola lignicola CBS 123094</name>
    <dbReference type="NCBI Taxonomy" id="1392246"/>
    <lineage>
        <taxon>Eukaryota</taxon>
        <taxon>Fungi</taxon>
        <taxon>Dikarya</taxon>
        <taxon>Ascomycota</taxon>
        <taxon>Pezizomycotina</taxon>
        <taxon>Dothideomycetes</taxon>
        <taxon>Pleosporomycetidae</taxon>
        <taxon>Pleosporales</taxon>
        <taxon>Amniculicolaceae</taxon>
        <taxon>Amniculicola</taxon>
    </lineage>
</organism>
<evidence type="ECO:0000259" key="7">
    <source>
        <dbReference type="PROSITE" id="PS50405"/>
    </source>
</evidence>
<dbReference type="SUPFAM" id="SSF47616">
    <property type="entry name" value="GST C-terminal domain-like"/>
    <property type="match status" value="1"/>
</dbReference>
<proteinExistence type="inferred from homology"/>
<keyword evidence="3 8" id="KW-0808">Transferase</keyword>
<dbReference type="InterPro" id="IPR036282">
    <property type="entry name" value="Glutathione-S-Trfase_C_sf"/>
</dbReference>
<feature type="domain" description="GST N-terminal" evidence="6">
    <location>
        <begin position="1"/>
        <end position="74"/>
    </location>
</feature>
<dbReference type="PROSITE" id="PS50405">
    <property type="entry name" value="GST_CTER"/>
    <property type="match status" value="1"/>
</dbReference>
<dbReference type="Pfam" id="PF00043">
    <property type="entry name" value="GST_C"/>
    <property type="match status" value="1"/>
</dbReference>
<reference evidence="8" key="1">
    <citation type="journal article" date="2020" name="Stud. Mycol.">
        <title>101 Dothideomycetes genomes: a test case for predicting lifestyles and emergence of pathogens.</title>
        <authorList>
            <person name="Haridas S."/>
            <person name="Albert R."/>
            <person name="Binder M."/>
            <person name="Bloem J."/>
            <person name="Labutti K."/>
            <person name="Salamov A."/>
            <person name="Andreopoulos B."/>
            <person name="Baker S."/>
            <person name="Barry K."/>
            <person name="Bills G."/>
            <person name="Bluhm B."/>
            <person name="Cannon C."/>
            <person name="Castanera R."/>
            <person name="Culley D."/>
            <person name="Daum C."/>
            <person name="Ezra D."/>
            <person name="Gonzalez J."/>
            <person name="Henrissat B."/>
            <person name="Kuo A."/>
            <person name="Liang C."/>
            <person name="Lipzen A."/>
            <person name="Lutzoni F."/>
            <person name="Magnuson J."/>
            <person name="Mondo S."/>
            <person name="Nolan M."/>
            <person name="Ohm R."/>
            <person name="Pangilinan J."/>
            <person name="Park H.-J."/>
            <person name="Ramirez L."/>
            <person name="Alfaro M."/>
            <person name="Sun H."/>
            <person name="Tritt A."/>
            <person name="Yoshinaga Y."/>
            <person name="Zwiers L.-H."/>
            <person name="Turgeon B."/>
            <person name="Goodwin S."/>
            <person name="Spatafora J."/>
            <person name="Crous P."/>
            <person name="Grigoriev I."/>
        </authorList>
    </citation>
    <scope>NUCLEOTIDE SEQUENCE</scope>
    <source>
        <strain evidence="8">CBS 123094</strain>
    </source>
</reference>
<dbReference type="EMBL" id="ML977592">
    <property type="protein sequence ID" value="KAF1999865.1"/>
    <property type="molecule type" value="Genomic_DNA"/>
</dbReference>
<feature type="domain" description="GST C-terminal" evidence="7">
    <location>
        <begin position="80"/>
        <end position="209"/>
    </location>
</feature>
<dbReference type="InterPro" id="IPR040079">
    <property type="entry name" value="Glutathione_S-Trfase"/>
</dbReference>
<dbReference type="InterPro" id="IPR036249">
    <property type="entry name" value="Thioredoxin-like_sf"/>
</dbReference>
<dbReference type="SUPFAM" id="SSF52833">
    <property type="entry name" value="Thioredoxin-like"/>
    <property type="match status" value="1"/>
</dbReference>
<dbReference type="SFLD" id="SFLDS00019">
    <property type="entry name" value="Glutathione_Transferase_(cytos"/>
    <property type="match status" value="1"/>
</dbReference>
<dbReference type="InterPro" id="IPR004046">
    <property type="entry name" value="GST_C"/>
</dbReference>
<dbReference type="OrthoDB" id="422574at2759"/>
<evidence type="ECO:0000313" key="8">
    <source>
        <dbReference type="EMBL" id="KAF1999865.1"/>
    </source>
</evidence>
<gene>
    <name evidence="8" type="ORF">P154DRAFT_554505</name>
</gene>
<dbReference type="EC" id="2.5.1.18" evidence="2"/>
<evidence type="ECO:0000256" key="5">
    <source>
        <dbReference type="RuleBase" id="RU003494"/>
    </source>
</evidence>
<evidence type="ECO:0000256" key="3">
    <source>
        <dbReference type="ARBA" id="ARBA00022679"/>
    </source>
</evidence>
<evidence type="ECO:0000259" key="6">
    <source>
        <dbReference type="PROSITE" id="PS50404"/>
    </source>
</evidence>
<comment type="catalytic activity">
    <reaction evidence="4">
        <text>RX + glutathione = an S-substituted glutathione + a halide anion + H(+)</text>
        <dbReference type="Rhea" id="RHEA:16437"/>
        <dbReference type="ChEBI" id="CHEBI:15378"/>
        <dbReference type="ChEBI" id="CHEBI:16042"/>
        <dbReference type="ChEBI" id="CHEBI:17792"/>
        <dbReference type="ChEBI" id="CHEBI:57925"/>
        <dbReference type="ChEBI" id="CHEBI:90779"/>
        <dbReference type="EC" id="2.5.1.18"/>
    </reaction>
</comment>
<sequence>MSTKPIRVWLAPPGPNPWKVILVLEELQEIKAKPFIDINPNGRVPAIEDPNTSLVLWETGAILLYLVKQYDVAKKLTYEAMQEKSHVKQWLVFQVSGQGPYYGQASWFQVLHSERLPSAVNRYIEEAKRVYGVLEKRLTDKEWLVGDRVTIVDLAFVSWNDQLEGVLGCGAETKFDGFPRVKASHESIIARPSWKKAIDIRAKLIDEQSLRWNGMPKGISNIEAL</sequence>
<evidence type="ECO:0000256" key="1">
    <source>
        <dbReference type="ARBA" id="ARBA00007409"/>
    </source>
</evidence>
<evidence type="ECO:0000256" key="4">
    <source>
        <dbReference type="ARBA" id="ARBA00047960"/>
    </source>
</evidence>
<dbReference type="PANTHER" id="PTHR44051:SF20">
    <property type="entry name" value="GLUTATHIONE TRANSFERASE 1 (EUROFUNG)"/>
    <property type="match status" value="1"/>
</dbReference>
<evidence type="ECO:0000313" key="9">
    <source>
        <dbReference type="Proteomes" id="UP000799779"/>
    </source>
</evidence>
<dbReference type="PANTHER" id="PTHR44051">
    <property type="entry name" value="GLUTATHIONE S-TRANSFERASE-RELATED"/>
    <property type="match status" value="1"/>
</dbReference>
<accession>A0A6A5WLA2</accession>
<dbReference type="Proteomes" id="UP000799779">
    <property type="component" value="Unassembled WGS sequence"/>
</dbReference>
<dbReference type="Gene3D" id="3.40.30.10">
    <property type="entry name" value="Glutaredoxin"/>
    <property type="match status" value="1"/>
</dbReference>
<dbReference type="Pfam" id="PF02798">
    <property type="entry name" value="GST_N"/>
    <property type="match status" value="1"/>
</dbReference>
<comment type="similarity">
    <text evidence="1 5">Belongs to the GST superfamily.</text>
</comment>
<dbReference type="Gene3D" id="1.20.1050.10">
    <property type="match status" value="1"/>
</dbReference>